<name>A0A4V1LPK1_9BACT</name>
<dbReference type="GO" id="GO:0020037">
    <property type="term" value="F:heme binding"/>
    <property type="evidence" value="ECO:0007669"/>
    <property type="project" value="InterPro"/>
</dbReference>
<evidence type="ECO:0000256" key="5">
    <source>
        <dbReference type="SAM" id="SignalP"/>
    </source>
</evidence>
<keyword evidence="3 4" id="KW-0408">Iron</keyword>
<feature type="domain" description="Cytochrome c" evidence="6">
    <location>
        <begin position="21"/>
        <end position="106"/>
    </location>
</feature>
<feature type="chain" id="PRO_5020802005" evidence="5">
    <location>
        <begin position="18"/>
        <end position="108"/>
    </location>
</feature>
<protein>
    <submittedName>
        <fullName evidence="7">p-cresol methylhydroxylase</fullName>
    </submittedName>
</protein>
<feature type="signal peptide" evidence="5">
    <location>
        <begin position="1"/>
        <end position="17"/>
    </location>
</feature>
<dbReference type="InterPro" id="IPR036909">
    <property type="entry name" value="Cyt_c-like_dom_sf"/>
</dbReference>
<dbReference type="AlphaFoldDB" id="A0A4V1LPK1"/>
<dbReference type="GO" id="GO:0046872">
    <property type="term" value="F:metal ion binding"/>
    <property type="evidence" value="ECO:0007669"/>
    <property type="project" value="UniProtKB-KW"/>
</dbReference>
<dbReference type="RefSeq" id="WP_129082916.1">
    <property type="nucleotide sequence ID" value="NZ_CP041070.1"/>
</dbReference>
<keyword evidence="2 4" id="KW-0479">Metal-binding</keyword>
<gene>
    <name evidence="7" type="ORF">CRV06_13730</name>
</gene>
<dbReference type="Proteomes" id="UP000290191">
    <property type="component" value="Unassembled WGS sequence"/>
</dbReference>
<evidence type="ECO:0000259" key="6">
    <source>
        <dbReference type="PROSITE" id="PS51007"/>
    </source>
</evidence>
<evidence type="ECO:0000256" key="4">
    <source>
        <dbReference type="PROSITE-ProRule" id="PRU00433"/>
    </source>
</evidence>
<dbReference type="EMBL" id="PDKO01000015">
    <property type="protein sequence ID" value="RXJ61478.1"/>
    <property type="molecule type" value="Genomic_DNA"/>
</dbReference>
<keyword evidence="1 4" id="KW-0349">Heme</keyword>
<dbReference type="PROSITE" id="PS51007">
    <property type="entry name" value="CYTC"/>
    <property type="match status" value="1"/>
</dbReference>
<dbReference type="STRING" id="877500.GCA_000935065_01151"/>
<dbReference type="InterPro" id="IPR009056">
    <property type="entry name" value="Cyt_c-like_dom"/>
</dbReference>
<dbReference type="OrthoDB" id="9808312at2"/>
<evidence type="ECO:0000256" key="3">
    <source>
        <dbReference type="ARBA" id="ARBA00023004"/>
    </source>
</evidence>
<reference evidence="7 8" key="1">
    <citation type="submission" date="2017-10" db="EMBL/GenBank/DDBJ databases">
        <title>Genomics of the genus Arcobacter.</title>
        <authorList>
            <person name="Perez-Cataluna A."/>
            <person name="Figueras M.J."/>
        </authorList>
    </citation>
    <scope>NUCLEOTIDE SEQUENCE [LARGE SCALE GENOMIC DNA]</scope>
    <source>
        <strain evidence="7 8">DSM 24636</strain>
    </source>
</reference>
<accession>A0A4V1LPK1</accession>
<sequence length="108" mass="12614">MIKKTLLLIFFTGLLFANDTNKFNEGKQVFDKWCIHCHGVGMPATDALSIVYKDTEISPVLEERKNLDKSFIEYVVRNGRFSMPFFRKIEINNKQLESLAFYLSTKNR</sequence>
<evidence type="ECO:0000256" key="2">
    <source>
        <dbReference type="ARBA" id="ARBA00022723"/>
    </source>
</evidence>
<organism evidence="7 8">
    <name type="scientific">Halarcobacter anaerophilus</name>
    <dbReference type="NCBI Taxonomy" id="877500"/>
    <lineage>
        <taxon>Bacteria</taxon>
        <taxon>Pseudomonadati</taxon>
        <taxon>Campylobacterota</taxon>
        <taxon>Epsilonproteobacteria</taxon>
        <taxon>Campylobacterales</taxon>
        <taxon>Arcobacteraceae</taxon>
        <taxon>Halarcobacter</taxon>
    </lineage>
</organism>
<keyword evidence="8" id="KW-1185">Reference proteome</keyword>
<comment type="caution">
    <text evidence="7">The sequence shown here is derived from an EMBL/GenBank/DDBJ whole genome shotgun (WGS) entry which is preliminary data.</text>
</comment>
<evidence type="ECO:0000313" key="8">
    <source>
        <dbReference type="Proteomes" id="UP000290191"/>
    </source>
</evidence>
<dbReference type="SUPFAM" id="SSF46626">
    <property type="entry name" value="Cytochrome c"/>
    <property type="match status" value="1"/>
</dbReference>
<evidence type="ECO:0000313" key="7">
    <source>
        <dbReference type="EMBL" id="RXJ61478.1"/>
    </source>
</evidence>
<evidence type="ECO:0000256" key="1">
    <source>
        <dbReference type="ARBA" id="ARBA00022617"/>
    </source>
</evidence>
<dbReference type="Gene3D" id="1.10.760.10">
    <property type="entry name" value="Cytochrome c-like domain"/>
    <property type="match status" value="1"/>
</dbReference>
<dbReference type="GO" id="GO:0009055">
    <property type="term" value="F:electron transfer activity"/>
    <property type="evidence" value="ECO:0007669"/>
    <property type="project" value="InterPro"/>
</dbReference>
<keyword evidence="5" id="KW-0732">Signal</keyword>
<dbReference type="Pfam" id="PF13442">
    <property type="entry name" value="Cytochrome_CBB3"/>
    <property type="match status" value="1"/>
</dbReference>
<proteinExistence type="predicted"/>